<feature type="signal peptide" evidence="2">
    <location>
        <begin position="1"/>
        <end position="18"/>
    </location>
</feature>
<dbReference type="EMBL" id="JARKIE010000096">
    <property type="protein sequence ID" value="KAJ7686354.1"/>
    <property type="molecule type" value="Genomic_DNA"/>
</dbReference>
<organism evidence="3 4">
    <name type="scientific">Mycena rosella</name>
    <name type="common">Pink bonnet</name>
    <name type="synonym">Agaricus rosellus</name>
    <dbReference type="NCBI Taxonomy" id="1033263"/>
    <lineage>
        <taxon>Eukaryota</taxon>
        <taxon>Fungi</taxon>
        <taxon>Dikarya</taxon>
        <taxon>Basidiomycota</taxon>
        <taxon>Agaricomycotina</taxon>
        <taxon>Agaricomycetes</taxon>
        <taxon>Agaricomycetidae</taxon>
        <taxon>Agaricales</taxon>
        <taxon>Marasmiineae</taxon>
        <taxon>Mycenaceae</taxon>
        <taxon>Mycena</taxon>
    </lineage>
</organism>
<proteinExistence type="predicted"/>
<gene>
    <name evidence="3" type="ORF">B0H17DRAFT_1136908</name>
</gene>
<dbReference type="Gene3D" id="1.10.8.1320">
    <property type="match status" value="1"/>
</dbReference>
<feature type="chain" id="PRO_5042121000" evidence="2">
    <location>
        <begin position="19"/>
        <end position="206"/>
    </location>
</feature>
<comment type="caution">
    <text evidence="3">The sequence shown here is derived from an EMBL/GenBank/DDBJ whole genome shotgun (WGS) entry which is preliminary data.</text>
</comment>
<sequence>MKLLLVLIFIFWSLLVMAICPFCQVSYGDKGIKQHLKKCSKKSERLTAGAAQAVSVEQERVETFAANTALADSQHTFLDETPPEIPRALSPLPPGPSGRPRRRARLPARYRDDAPDPPTPIAQPAEPEPELPENIEPTENAPRQTWIKTEPNAHGVYKVFANRPTHDQMIQFLWMIFAAPRSSLPRPVHLPLPLPGSPFLTRPLLV</sequence>
<evidence type="ECO:0000256" key="1">
    <source>
        <dbReference type="SAM" id="MobiDB-lite"/>
    </source>
</evidence>
<protein>
    <submittedName>
        <fullName evidence="3">Uncharacterized protein</fullName>
    </submittedName>
</protein>
<name>A0AAD7GDW9_MYCRO</name>
<evidence type="ECO:0000256" key="2">
    <source>
        <dbReference type="SAM" id="SignalP"/>
    </source>
</evidence>
<evidence type="ECO:0000313" key="4">
    <source>
        <dbReference type="Proteomes" id="UP001221757"/>
    </source>
</evidence>
<accession>A0AAD7GDW9</accession>
<feature type="compositionally biased region" description="Basic residues" evidence="1">
    <location>
        <begin position="99"/>
        <end position="108"/>
    </location>
</feature>
<dbReference type="Proteomes" id="UP001221757">
    <property type="component" value="Unassembled WGS sequence"/>
</dbReference>
<reference evidence="3" key="1">
    <citation type="submission" date="2023-03" db="EMBL/GenBank/DDBJ databases">
        <title>Massive genome expansion in bonnet fungi (Mycena s.s.) driven by repeated elements and novel gene families across ecological guilds.</title>
        <authorList>
            <consortium name="Lawrence Berkeley National Laboratory"/>
            <person name="Harder C.B."/>
            <person name="Miyauchi S."/>
            <person name="Viragh M."/>
            <person name="Kuo A."/>
            <person name="Thoen E."/>
            <person name="Andreopoulos B."/>
            <person name="Lu D."/>
            <person name="Skrede I."/>
            <person name="Drula E."/>
            <person name="Henrissat B."/>
            <person name="Morin E."/>
            <person name="Kohler A."/>
            <person name="Barry K."/>
            <person name="LaButti K."/>
            <person name="Morin E."/>
            <person name="Salamov A."/>
            <person name="Lipzen A."/>
            <person name="Mereny Z."/>
            <person name="Hegedus B."/>
            <person name="Baldrian P."/>
            <person name="Stursova M."/>
            <person name="Weitz H."/>
            <person name="Taylor A."/>
            <person name="Grigoriev I.V."/>
            <person name="Nagy L.G."/>
            <person name="Martin F."/>
            <person name="Kauserud H."/>
        </authorList>
    </citation>
    <scope>NUCLEOTIDE SEQUENCE</scope>
    <source>
        <strain evidence="3">CBHHK067</strain>
    </source>
</reference>
<keyword evidence="4" id="KW-1185">Reference proteome</keyword>
<dbReference type="AlphaFoldDB" id="A0AAD7GDW9"/>
<evidence type="ECO:0000313" key="3">
    <source>
        <dbReference type="EMBL" id="KAJ7686354.1"/>
    </source>
</evidence>
<feature type="region of interest" description="Disordered" evidence="1">
    <location>
        <begin position="72"/>
        <end position="137"/>
    </location>
</feature>
<keyword evidence="2" id="KW-0732">Signal</keyword>